<keyword evidence="1" id="KW-0560">Oxidoreductase</keyword>
<evidence type="ECO:0000256" key="2">
    <source>
        <dbReference type="ARBA" id="ARBA00023027"/>
    </source>
</evidence>
<dbReference type="EMBL" id="CP046620">
    <property type="protein sequence ID" value="QHQ35502.1"/>
    <property type="molecule type" value="Genomic_DNA"/>
</dbReference>
<dbReference type="PANTHER" id="PTHR43333">
    <property type="entry name" value="2-HACID_DH_C DOMAIN-CONTAINING PROTEIN"/>
    <property type="match status" value="1"/>
</dbReference>
<dbReference type="GO" id="GO:0016616">
    <property type="term" value="F:oxidoreductase activity, acting on the CH-OH group of donors, NAD or NADP as acceptor"/>
    <property type="evidence" value="ECO:0007669"/>
    <property type="project" value="UniProtKB-ARBA"/>
</dbReference>
<dbReference type="RefSeq" id="WP_161862062.1">
    <property type="nucleotide sequence ID" value="NZ_CP046620.1"/>
</dbReference>
<dbReference type="Gene3D" id="3.40.50.720">
    <property type="entry name" value="NAD(P)-binding Rossmann-like Domain"/>
    <property type="match status" value="2"/>
</dbReference>
<dbReference type="InterPro" id="IPR036291">
    <property type="entry name" value="NAD(P)-bd_dom_sf"/>
</dbReference>
<keyword evidence="5" id="KW-1185">Reference proteome</keyword>
<dbReference type="KEGG" id="amaq:GO499_10020"/>
<evidence type="ECO:0000313" key="5">
    <source>
        <dbReference type="Proteomes" id="UP000464495"/>
    </source>
</evidence>
<dbReference type="InterPro" id="IPR029753">
    <property type="entry name" value="D-isomer_DH_CS"/>
</dbReference>
<dbReference type="CDD" id="cd12164">
    <property type="entry name" value="GDH_like_2"/>
    <property type="match status" value="1"/>
</dbReference>
<dbReference type="AlphaFoldDB" id="A0A6P1T4N3"/>
<dbReference type="PANTHER" id="PTHR43333:SF1">
    <property type="entry name" value="D-ISOMER SPECIFIC 2-HYDROXYACID DEHYDROGENASE NAD-BINDING DOMAIN-CONTAINING PROTEIN"/>
    <property type="match status" value="1"/>
</dbReference>
<dbReference type="PROSITE" id="PS00671">
    <property type="entry name" value="D_2_HYDROXYACID_DH_3"/>
    <property type="match status" value="1"/>
</dbReference>
<keyword evidence="2" id="KW-0520">NAD</keyword>
<protein>
    <submittedName>
        <fullName evidence="4">Glyoxylate/hydroxypyruvate reductase A</fullName>
    </submittedName>
</protein>
<sequence length="312" mass="33513">MTIEILYDANPREWPAYKQAIPAALKARGIDHNFSRAVLPSDADYVVYSPSGGIHDFTPFTRARAIVSLWAGVEKIVGNETLTQPLTRMIDPGLTQGMIEWVTGHVLRYHLGMDVHLASQSGDVWAEDVIPPLASERPVSILGLGALGAACGQSLARLGFPVMGWSRSHKSIPGIACTSGANGLKKCLQGAEILILLLPETRETHNILNAQTLKLMPQGARILNPGRGGLINDDALLAALDSGQIAHATLDVFREEPLPKPHPYWAHPQVTVTPHIASATRTSTAAIAAAETIAAFERGETPPNLVDRNLGY</sequence>
<evidence type="ECO:0000313" key="4">
    <source>
        <dbReference type="EMBL" id="QHQ35502.1"/>
    </source>
</evidence>
<organism evidence="4 5">
    <name type="scientific">Algicella marina</name>
    <dbReference type="NCBI Taxonomy" id="2683284"/>
    <lineage>
        <taxon>Bacteria</taxon>
        <taxon>Pseudomonadati</taxon>
        <taxon>Pseudomonadota</taxon>
        <taxon>Alphaproteobacteria</taxon>
        <taxon>Rhodobacterales</taxon>
        <taxon>Paracoccaceae</taxon>
        <taxon>Algicella</taxon>
    </lineage>
</organism>
<reference evidence="4 5" key="1">
    <citation type="submission" date="2019-12" db="EMBL/GenBank/DDBJ databases">
        <title>Complete genome sequence of Algicella marina strain 9Alg 56(T) isolated from the red alga Tichocarpus crinitus.</title>
        <authorList>
            <person name="Kim S.-G."/>
            <person name="Nedashkovskaya O.I."/>
        </authorList>
    </citation>
    <scope>NUCLEOTIDE SEQUENCE [LARGE SCALE GENOMIC DNA]</scope>
    <source>
        <strain evidence="4 5">9Alg 56</strain>
    </source>
</reference>
<evidence type="ECO:0000256" key="1">
    <source>
        <dbReference type="ARBA" id="ARBA00023002"/>
    </source>
</evidence>
<name>A0A6P1T4N3_9RHOB</name>
<accession>A0A6P1T4N3</accession>
<dbReference type="Pfam" id="PF02826">
    <property type="entry name" value="2-Hacid_dh_C"/>
    <property type="match status" value="1"/>
</dbReference>
<dbReference type="Proteomes" id="UP000464495">
    <property type="component" value="Chromosome"/>
</dbReference>
<feature type="domain" description="D-isomer specific 2-hydroxyacid dehydrogenase NAD-binding" evidence="3">
    <location>
        <begin position="125"/>
        <end position="277"/>
    </location>
</feature>
<keyword evidence="4" id="KW-0670">Pyruvate</keyword>
<dbReference type="GO" id="GO:0051287">
    <property type="term" value="F:NAD binding"/>
    <property type="evidence" value="ECO:0007669"/>
    <property type="project" value="InterPro"/>
</dbReference>
<proteinExistence type="predicted"/>
<gene>
    <name evidence="4" type="ORF">GO499_10020</name>
</gene>
<evidence type="ECO:0000259" key="3">
    <source>
        <dbReference type="Pfam" id="PF02826"/>
    </source>
</evidence>
<dbReference type="InterPro" id="IPR006140">
    <property type="entry name" value="D-isomer_DH_NAD-bd"/>
</dbReference>
<dbReference type="SUPFAM" id="SSF51735">
    <property type="entry name" value="NAD(P)-binding Rossmann-fold domains"/>
    <property type="match status" value="1"/>
</dbReference>